<organism evidence="4 5">
    <name type="scientific">Adineta steineri</name>
    <dbReference type="NCBI Taxonomy" id="433720"/>
    <lineage>
        <taxon>Eukaryota</taxon>
        <taxon>Metazoa</taxon>
        <taxon>Spiralia</taxon>
        <taxon>Gnathifera</taxon>
        <taxon>Rotifera</taxon>
        <taxon>Eurotatoria</taxon>
        <taxon>Bdelloidea</taxon>
        <taxon>Adinetida</taxon>
        <taxon>Adinetidae</taxon>
        <taxon>Adineta</taxon>
    </lineage>
</organism>
<dbReference type="Pfam" id="PF00106">
    <property type="entry name" value="adh_short"/>
    <property type="match status" value="1"/>
</dbReference>
<dbReference type="PANTHER" id="PTHR43115">
    <property type="entry name" value="DEHYDROGENASE/REDUCTASE SDR FAMILY MEMBER 11"/>
    <property type="match status" value="1"/>
</dbReference>
<gene>
    <name evidence="4" type="ORF">QVE165_LOCUS3197</name>
</gene>
<dbReference type="SUPFAM" id="SSF51735">
    <property type="entry name" value="NAD(P)-binding Rossmann-fold domains"/>
    <property type="match status" value="1"/>
</dbReference>
<dbReference type="PRINTS" id="PR00081">
    <property type="entry name" value="GDHRDH"/>
</dbReference>
<dbReference type="PANTHER" id="PTHR43115:SF4">
    <property type="entry name" value="DEHYDROGENASE_REDUCTASE SDR FAMILY MEMBER 11"/>
    <property type="match status" value="1"/>
</dbReference>
<dbReference type="InterPro" id="IPR036291">
    <property type="entry name" value="NAD(P)-bd_dom_sf"/>
</dbReference>
<dbReference type="Gene3D" id="3.40.50.720">
    <property type="entry name" value="NAD(P)-binding Rossmann-like Domain"/>
    <property type="match status" value="1"/>
</dbReference>
<dbReference type="PROSITE" id="PS00061">
    <property type="entry name" value="ADH_SHORT"/>
    <property type="match status" value="1"/>
</dbReference>
<dbReference type="Proteomes" id="UP000663832">
    <property type="component" value="Unassembled WGS sequence"/>
</dbReference>
<evidence type="ECO:0008006" key="6">
    <source>
        <dbReference type="Google" id="ProtNLM"/>
    </source>
</evidence>
<keyword evidence="2" id="KW-0560">Oxidoreductase</keyword>
<protein>
    <recommendedName>
        <fullName evidence="6">Oxidoreductase</fullName>
    </recommendedName>
</protein>
<dbReference type="AlphaFoldDB" id="A0A813RF82"/>
<dbReference type="InterPro" id="IPR002347">
    <property type="entry name" value="SDR_fam"/>
</dbReference>
<dbReference type="EMBL" id="CAJNOM010000011">
    <property type="protein sequence ID" value="CAF0781623.1"/>
    <property type="molecule type" value="Genomic_DNA"/>
</dbReference>
<dbReference type="OrthoDB" id="1933717at2759"/>
<evidence type="ECO:0000313" key="5">
    <source>
        <dbReference type="Proteomes" id="UP000663832"/>
    </source>
</evidence>
<comment type="caution">
    <text evidence="4">The sequence shown here is derived from an EMBL/GenBank/DDBJ whole genome shotgun (WGS) entry which is preliminary data.</text>
</comment>
<evidence type="ECO:0000256" key="2">
    <source>
        <dbReference type="ARBA" id="ARBA00023002"/>
    </source>
</evidence>
<reference evidence="4" key="1">
    <citation type="submission" date="2021-02" db="EMBL/GenBank/DDBJ databases">
        <authorList>
            <person name="Nowell W R."/>
        </authorList>
    </citation>
    <scope>NUCLEOTIDE SEQUENCE</scope>
</reference>
<dbReference type="PRINTS" id="PR00080">
    <property type="entry name" value="SDRFAMILY"/>
</dbReference>
<dbReference type="InterPro" id="IPR020904">
    <property type="entry name" value="Sc_DH/Rdtase_CS"/>
</dbReference>
<evidence type="ECO:0000256" key="1">
    <source>
        <dbReference type="ARBA" id="ARBA00006484"/>
    </source>
</evidence>
<sequence>MASTSTETTSAKPLVVITGASSGIGEACARSFSKAGHPLLLVARRIDRLEALKLPENVICAQVDVTDRPKLVEAIEKAVEKYGPVDCLVNNAGVMLLGKVQTQNPEEWQRMFDVNLMGVLNGTHAVLPSMIERRGGTIINISSIAGRKTLPDHAIYCGTKFAVHAFTEQIREEVAQYDVRLVNIAPGVVETELLSHSTDKKIVDDYKSWKSQMGQPMQSEDIARSIMFAYGEPQRVCIREILLCPTRQDK</sequence>
<comment type="similarity">
    <text evidence="1 3">Belongs to the short-chain dehydrogenases/reductases (SDR) family.</text>
</comment>
<evidence type="ECO:0000313" key="4">
    <source>
        <dbReference type="EMBL" id="CAF0781623.1"/>
    </source>
</evidence>
<name>A0A813RF82_9BILA</name>
<accession>A0A813RF82</accession>
<dbReference type="FunFam" id="3.40.50.720:FF:000047">
    <property type="entry name" value="NADP-dependent L-serine/L-allo-threonine dehydrogenase"/>
    <property type="match status" value="1"/>
</dbReference>
<evidence type="ECO:0000256" key="3">
    <source>
        <dbReference type="RuleBase" id="RU000363"/>
    </source>
</evidence>
<dbReference type="PIRSF" id="PIRSF000126">
    <property type="entry name" value="11-beta-HSD1"/>
    <property type="match status" value="1"/>
</dbReference>
<proteinExistence type="inferred from homology"/>
<keyword evidence="5" id="KW-1185">Reference proteome</keyword>
<dbReference type="GO" id="GO:0016616">
    <property type="term" value="F:oxidoreductase activity, acting on the CH-OH group of donors, NAD or NADP as acceptor"/>
    <property type="evidence" value="ECO:0007669"/>
    <property type="project" value="UniProtKB-ARBA"/>
</dbReference>